<protein>
    <submittedName>
        <fullName evidence="3">Kinase-like domain-containing protein</fullName>
    </submittedName>
</protein>
<evidence type="ECO:0000256" key="1">
    <source>
        <dbReference type="PROSITE-ProRule" id="PRU10141"/>
    </source>
</evidence>
<evidence type="ECO:0000313" key="3">
    <source>
        <dbReference type="EMBL" id="RIA99652.1"/>
    </source>
</evidence>
<keyword evidence="1" id="KW-0067">ATP-binding</keyword>
<dbReference type="InterPro" id="IPR000719">
    <property type="entry name" value="Prot_kinase_dom"/>
</dbReference>
<dbReference type="InterPro" id="IPR059179">
    <property type="entry name" value="MLKL-like_MCAfunc"/>
</dbReference>
<feature type="domain" description="Protein kinase" evidence="2">
    <location>
        <begin position="207"/>
        <end position="446"/>
    </location>
</feature>
<name>A0A397TP02_9GLOM</name>
<feature type="binding site" evidence="1">
    <location>
        <position position="236"/>
    </location>
    <ligand>
        <name>ATP</name>
        <dbReference type="ChEBI" id="CHEBI:30616"/>
    </ligand>
</feature>
<dbReference type="InterPro" id="IPR011009">
    <property type="entry name" value="Kinase-like_dom_sf"/>
</dbReference>
<dbReference type="AlphaFoldDB" id="A0A397TP02"/>
<keyword evidence="3" id="KW-0418">Kinase</keyword>
<keyword evidence="4" id="KW-1185">Reference proteome</keyword>
<dbReference type="InterPro" id="IPR036537">
    <property type="entry name" value="Adaptor_Cbl_N_dom_sf"/>
</dbReference>
<keyword evidence="3" id="KW-0808">Transferase</keyword>
<comment type="caution">
    <text evidence="3">The sequence shown here is derived from an EMBL/GenBank/DDBJ whole genome shotgun (WGS) entry which is preliminary data.</text>
</comment>
<dbReference type="PANTHER" id="PTHR44329">
    <property type="entry name" value="SERINE/THREONINE-PROTEIN KINASE TNNI3K-RELATED"/>
    <property type="match status" value="1"/>
</dbReference>
<sequence>MVDTPIPFSKLIPLIKDVNDIFNKVMNLYNTAQHSKKKIKLLIERIGTANSAVSILREENLYTLHYYNNLQRLIQVLQKMRKYIEELIQYNKMKKLLKSKSIKKMFKDLCEEYDMSIRLLNLINFETLNETLKEDVKELYEVLQKDIRGLFNFQEALAKSIIDTNVKVTDTSKKITDMNENVNFTNNQWIENAIKERLIKNIEWNELTNLSGVGSGHFGSVSKAYWSKTNDYVVFKKSNDIQNQNQAFQHEIQMQLRAHACENIIRFLGITQEPQNNKYCIVMEFAEGGDLRNYLYENFSLLNWDKKYQLAFDITNGVHYLHKENILHRDLHAKNIVIQKGKAKITDFGYAKSVETQTMIHKGVFGMKMDIYSLGILLWELSSGYPPFKDQNERVLIINIVYQGLRERIIKDTPFDYFNLYTACWNGNPEERPIIEDVYDKLKCMLNKDDDNDNSSLIDNSQFTKSTMVNFNNPDIFNNLSLK</sequence>
<dbReference type="GO" id="GO:0004674">
    <property type="term" value="F:protein serine/threonine kinase activity"/>
    <property type="evidence" value="ECO:0007669"/>
    <property type="project" value="TreeGrafter"/>
</dbReference>
<dbReference type="Gene3D" id="1.20.930.20">
    <property type="entry name" value="Adaptor protein Cbl, N-terminal domain"/>
    <property type="match status" value="1"/>
</dbReference>
<evidence type="ECO:0000313" key="4">
    <source>
        <dbReference type="Proteomes" id="UP000265703"/>
    </source>
</evidence>
<proteinExistence type="predicted"/>
<reference evidence="3 4" key="1">
    <citation type="submission" date="2018-06" db="EMBL/GenBank/DDBJ databases">
        <title>Comparative genomics reveals the genomic features of Rhizophagus irregularis, R. cerebriforme, R. diaphanum and Gigaspora rosea, and their symbiotic lifestyle signature.</title>
        <authorList>
            <person name="Morin E."/>
            <person name="San Clemente H."/>
            <person name="Chen E.C.H."/>
            <person name="De La Providencia I."/>
            <person name="Hainaut M."/>
            <person name="Kuo A."/>
            <person name="Kohler A."/>
            <person name="Murat C."/>
            <person name="Tang N."/>
            <person name="Roy S."/>
            <person name="Loubradou J."/>
            <person name="Henrissat B."/>
            <person name="Grigoriev I.V."/>
            <person name="Corradi N."/>
            <person name="Roux C."/>
            <person name="Martin F.M."/>
        </authorList>
    </citation>
    <scope>NUCLEOTIDE SEQUENCE [LARGE SCALE GENOMIC DNA]</scope>
    <source>
        <strain evidence="3 4">DAOM 227022</strain>
    </source>
</reference>
<dbReference type="PROSITE" id="PS50011">
    <property type="entry name" value="PROTEIN_KINASE_DOM"/>
    <property type="match status" value="1"/>
</dbReference>
<dbReference type="EMBL" id="QKYT01000002">
    <property type="protein sequence ID" value="RIA99652.1"/>
    <property type="molecule type" value="Genomic_DNA"/>
</dbReference>
<dbReference type="SUPFAM" id="SSF56112">
    <property type="entry name" value="Protein kinase-like (PK-like)"/>
    <property type="match status" value="1"/>
</dbReference>
<dbReference type="Pfam" id="PF00069">
    <property type="entry name" value="Pkinase"/>
    <property type="match status" value="1"/>
</dbReference>
<dbReference type="GO" id="GO:0007166">
    <property type="term" value="P:cell surface receptor signaling pathway"/>
    <property type="evidence" value="ECO:0007669"/>
    <property type="project" value="InterPro"/>
</dbReference>
<evidence type="ECO:0000259" key="2">
    <source>
        <dbReference type="PROSITE" id="PS50011"/>
    </source>
</evidence>
<keyword evidence="1" id="KW-0547">Nucleotide-binding</keyword>
<dbReference type="InterPro" id="IPR051681">
    <property type="entry name" value="Ser/Thr_Kinases-Pseudokinases"/>
</dbReference>
<dbReference type="GO" id="GO:0005524">
    <property type="term" value="F:ATP binding"/>
    <property type="evidence" value="ECO:0007669"/>
    <property type="project" value="UniProtKB-UniRule"/>
</dbReference>
<organism evidence="3 4">
    <name type="scientific">Glomus cerebriforme</name>
    <dbReference type="NCBI Taxonomy" id="658196"/>
    <lineage>
        <taxon>Eukaryota</taxon>
        <taxon>Fungi</taxon>
        <taxon>Fungi incertae sedis</taxon>
        <taxon>Mucoromycota</taxon>
        <taxon>Glomeromycotina</taxon>
        <taxon>Glomeromycetes</taxon>
        <taxon>Glomerales</taxon>
        <taxon>Glomeraceae</taxon>
        <taxon>Glomus</taxon>
    </lineage>
</organism>
<dbReference type="Gene3D" id="1.10.510.10">
    <property type="entry name" value="Transferase(Phosphotransferase) domain 1"/>
    <property type="match status" value="1"/>
</dbReference>
<dbReference type="Proteomes" id="UP000265703">
    <property type="component" value="Unassembled WGS sequence"/>
</dbReference>
<dbReference type="CDD" id="cd21037">
    <property type="entry name" value="MLKL_NTD"/>
    <property type="match status" value="1"/>
</dbReference>
<dbReference type="PROSITE" id="PS00107">
    <property type="entry name" value="PROTEIN_KINASE_ATP"/>
    <property type="match status" value="1"/>
</dbReference>
<dbReference type="InterPro" id="IPR017441">
    <property type="entry name" value="Protein_kinase_ATP_BS"/>
</dbReference>
<dbReference type="OrthoDB" id="1668230at2759"/>
<gene>
    <name evidence="3" type="ORF">C1645_869853</name>
</gene>
<accession>A0A397TP02</accession>